<name>A0A1W0XAB0_HYPEX</name>
<comment type="caution">
    <text evidence="9">The sequence shown here is derived from an EMBL/GenBank/DDBJ whole genome shotgun (WGS) entry which is preliminary data.</text>
</comment>
<evidence type="ECO:0000256" key="4">
    <source>
        <dbReference type="ARBA" id="ARBA00022989"/>
    </source>
</evidence>
<dbReference type="OrthoDB" id="9985059at2759"/>
<dbReference type="InterPro" id="IPR008388">
    <property type="entry name" value="Ac45_acc_su"/>
</dbReference>
<comment type="subcellular location">
    <subcellularLocation>
        <location evidence="1">Membrane</location>
        <topology evidence="1">Single-pass membrane protein</topology>
    </subcellularLocation>
</comment>
<dbReference type="Gene3D" id="2.40.160.110">
    <property type="match status" value="1"/>
</dbReference>
<dbReference type="InterPro" id="IPR046756">
    <property type="entry name" value="VAS1/VOA1_TM"/>
</dbReference>
<dbReference type="EMBL" id="MTYJ01000007">
    <property type="protein sequence ID" value="OQV24252.1"/>
    <property type="molecule type" value="Genomic_DNA"/>
</dbReference>
<dbReference type="Pfam" id="PF20520">
    <property type="entry name" value="Ac45-VOA1_TM"/>
    <property type="match status" value="1"/>
</dbReference>
<proteinExistence type="inferred from homology"/>
<keyword evidence="3 6" id="KW-0812">Transmembrane</keyword>
<feature type="transmembrane region" description="Helical" evidence="6">
    <location>
        <begin position="238"/>
        <end position="268"/>
    </location>
</feature>
<feature type="chain" id="PRO_5012777261" description="V-type proton ATPase subunit S1/VOA1 transmembrane domain-containing protein" evidence="7">
    <location>
        <begin position="29"/>
        <end position="288"/>
    </location>
</feature>
<keyword evidence="4 6" id="KW-1133">Transmembrane helix</keyword>
<gene>
    <name evidence="9" type="ORF">BV898_01792</name>
</gene>
<feature type="signal peptide" evidence="7">
    <location>
        <begin position="1"/>
        <end position="28"/>
    </location>
</feature>
<dbReference type="GO" id="GO:0033176">
    <property type="term" value="C:proton-transporting V-type ATPase complex"/>
    <property type="evidence" value="ECO:0007669"/>
    <property type="project" value="TreeGrafter"/>
</dbReference>
<comment type="similarity">
    <text evidence="2">Belongs to the vacuolar ATPase subunit S1 family.</text>
</comment>
<protein>
    <recommendedName>
        <fullName evidence="8">V-type proton ATPase subunit S1/VOA1 transmembrane domain-containing protein</fullName>
    </recommendedName>
</protein>
<dbReference type="AlphaFoldDB" id="A0A1W0XAB0"/>
<reference evidence="10" key="1">
    <citation type="submission" date="2017-01" db="EMBL/GenBank/DDBJ databases">
        <title>Comparative genomics of anhydrobiosis in the tardigrade Hypsibius dujardini.</title>
        <authorList>
            <person name="Yoshida Y."/>
            <person name="Koutsovoulos G."/>
            <person name="Laetsch D."/>
            <person name="Stevens L."/>
            <person name="Kumar S."/>
            <person name="Horikawa D."/>
            <person name="Ishino K."/>
            <person name="Komine S."/>
            <person name="Tomita M."/>
            <person name="Blaxter M."/>
            <person name="Arakawa K."/>
        </authorList>
    </citation>
    <scope>NUCLEOTIDE SEQUENCE [LARGE SCALE GENOMIC DNA]</scope>
    <source>
        <strain evidence="10">Z151</strain>
    </source>
</reference>
<keyword evidence="7" id="KW-0732">Signal</keyword>
<evidence type="ECO:0000313" key="9">
    <source>
        <dbReference type="EMBL" id="OQV24252.1"/>
    </source>
</evidence>
<feature type="domain" description="V-type proton ATPase subunit S1/VOA1 transmembrane" evidence="8">
    <location>
        <begin position="240"/>
        <end position="276"/>
    </location>
</feature>
<dbReference type="PANTHER" id="PTHR12471:SF7">
    <property type="entry name" value="V-TYPE PROTON ATPASE SUBUNIT S1"/>
    <property type="match status" value="1"/>
</dbReference>
<evidence type="ECO:0000256" key="7">
    <source>
        <dbReference type="SAM" id="SignalP"/>
    </source>
</evidence>
<evidence type="ECO:0000256" key="1">
    <source>
        <dbReference type="ARBA" id="ARBA00004167"/>
    </source>
</evidence>
<organism evidence="9 10">
    <name type="scientific">Hypsibius exemplaris</name>
    <name type="common">Freshwater tardigrade</name>
    <dbReference type="NCBI Taxonomy" id="2072580"/>
    <lineage>
        <taxon>Eukaryota</taxon>
        <taxon>Metazoa</taxon>
        <taxon>Ecdysozoa</taxon>
        <taxon>Tardigrada</taxon>
        <taxon>Eutardigrada</taxon>
        <taxon>Parachela</taxon>
        <taxon>Hypsibioidea</taxon>
        <taxon>Hypsibiidae</taxon>
        <taxon>Hypsibius</taxon>
    </lineage>
</organism>
<evidence type="ECO:0000259" key="8">
    <source>
        <dbReference type="Pfam" id="PF20520"/>
    </source>
</evidence>
<dbReference type="GO" id="GO:0001671">
    <property type="term" value="F:ATPase activator activity"/>
    <property type="evidence" value="ECO:0007669"/>
    <property type="project" value="TreeGrafter"/>
</dbReference>
<accession>A0A1W0XAB0</accession>
<evidence type="ECO:0000256" key="6">
    <source>
        <dbReference type="SAM" id="Phobius"/>
    </source>
</evidence>
<evidence type="ECO:0000256" key="3">
    <source>
        <dbReference type="ARBA" id="ARBA00022692"/>
    </source>
</evidence>
<dbReference type="GO" id="GO:0030641">
    <property type="term" value="P:regulation of cellular pH"/>
    <property type="evidence" value="ECO:0007669"/>
    <property type="project" value="TreeGrafter"/>
</dbReference>
<dbReference type="PANTHER" id="PTHR12471">
    <property type="entry name" value="VACUOLAR ATP SYNTHASE SUBUNIT S1"/>
    <property type="match status" value="1"/>
</dbReference>
<evidence type="ECO:0000313" key="10">
    <source>
        <dbReference type="Proteomes" id="UP000192578"/>
    </source>
</evidence>
<keyword evidence="10" id="KW-1185">Reference proteome</keyword>
<dbReference type="Proteomes" id="UP000192578">
    <property type="component" value="Unassembled WGS sequence"/>
</dbReference>
<evidence type="ECO:0000256" key="5">
    <source>
        <dbReference type="ARBA" id="ARBA00023136"/>
    </source>
</evidence>
<keyword evidence="5 6" id="KW-0472">Membrane</keyword>
<evidence type="ECO:0000256" key="2">
    <source>
        <dbReference type="ARBA" id="ARBA00009037"/>
    </source>
</evidence>
<sequence length="288" mass="31565">MTWKAILPSKALCALLLCFGFCFSSTFAVKVKSVAEAREDLLDRQERATQKGNSTEGVGIFGNTSIIWSVENCLLMETTAVGLQVQQLDKKDKSLHAVLQFNNSDSTVDGECTGTVENGTQTANIVVKFTGTGSENNVTDASFQMVFTGDRFNWILTNLTLSATFYDLVNKTHETLTDVALNTRELFASRGASYYCTDQPGFQVHYGSQIVTLYFIDLILEPFANTSLGFSPIENCEYAFGIGIWMGIITALVMGLILGLGISMLASIRNMDRFDDPKTSKLLSVPSE</sequence>